<keyword evidence="1" id="KW-0862">Zinc</keyword>
<evidence type="ECO:0000313" key="4">
    <source>
        <dbReference type="Proteomes" id="UP000475862"/>
    </source>
</evidence>
<reference evidence="3 4" key="1">
    <citation type="submission" date="2019-08" db="EMBL/GenBank/DDBJ databases">
        <title>The genome of the soybean aphid Biotype 1, its phylome, world population structure and adaptation to the North American continent.</title>
        <authorList>
            <person name="Giordano R."/>
            <person name="Donthu R.K."/>
            <person name="Hernandez A.G."/>
            <person name="Wright C.L."/>
            <person name="Zimin A.V."/>
        </authorList>
    </citation>
    <scope>NUCLEOTIDE SEQUENCE [LARGE SCALE GENOMIC DNA]</scope>
    <source>
        <tissue evidence="3">Whole aphids</tissue>
    </source>
</reference>
<dbReference type="InterPro" id="IPR013087">
    <property type="entry name" value="Znf_C2H2_type"/>
</dbReference>
<dbReference type="Gene3D" id="3.30.160.60">
    <property type="entry name" value="Classic Zinc Finger"/>
    <property type="match status" value="1"/>
</dbReference>
<organism evidence="3 4">
    <name type="scientific">Aphis glycines</name>
    <name type="common">Soybean aphid</name>
    <dbReference type="NCBI Taxonomy" id="307491"/>
    <lineage>
        <taxon>Eukaryota</taxon>
        <taxon>Metazoa</taxon>
        <taxon>Ecdysozoa</taxon>
        <taxon>Arthropoda</taxon>
        <taxon>Hexapoda</taxon>
        <taxon>Insecta</taxon>
        <taxon>Pterygota</taxon>
        <taxon>Neoptera</taxon>
        <taxon>Paraneoptera</taxon>
        <taxon>Hemiptera</taxon>
        <taxon>Sternorrhyncha</taxon>
        <taxon>Aphidomorpha</taxon>
        <taxon>Aphidoidea</taxon>
        <taxon>Aphididae</taxon>
        <taxon>Aphidini</taxon>
        <taxon>Aphis</taxon>
        <taxon>Aphis</taxon>
    </lineage>
</organism>
<dbReference type="EMBL" id="VYZN01001597">
    <property type="protein sequence ID" value="KAE9522178.1"/>
    <property type="molecule type" value="Genomic_DNA"/>
</dbReference>
<dbReference type="SUPFAM" id="SSF54060">
    <property type="entry name" value="His-Me finger endonucleases"/>
    <property type="match status" value="1"/>
</dbReference>
<dbReference type="PROSITE" id="PS50157">
    <property type="entry name" value="ZINC_FINGER_C2H2_2"/>
    <property type="match status" value="2"/>
</dbReference>
<dbReference type="Gene3D" id="3.40.1800.10">
    <property type="entry name" value="His-Me finger endonucleases"/>
    <property type="match status" value="1"/>
</dbReference>
<dbReference type="InterPro" id="IPR012337">
    <property type="entry name" value="RNaseH-like_sf"/>
</dbReference>
<dbReference type="InterPro" id="IPR038563">
    <property type="entry name" value="Endonuclease_7_sf"/>
</dbReference>
<dbReference type="SUPFAM" id="SSF53098">
    <property type="entry name" value="Ribonuclease H-like"/>
    <property type="match status" value="2"/>
</dbReference>
<evidence type="ECO:0000313" key="3">
    <source>
        <dbReference type="EMBL" id="KAE9522178.1"/>
    </source>
</evidence>
<comment type="caution">
    <text evidence="3">The sequence shown here is derived from an EMBL/GenBank/DDBJ whole genome shotgun (WGS) entry which is preliminary data.</text>
</comment>
<accession>A0A6G0SVJ6</accession>
<feature type="domain" description="C2H2-type" evidence="2">
    <location>
        <begin position="29"/>
        <end position="52"/>
    </location>
</feature>
<evidence type="ECO:0000259" key="2">
    <source>
        <dbReference type="PROSITE" id="PS50157"/>
    </source>
</evidence>
<proteinExistence type="predicted"/>
<dbReference type="PROSITE" id="PS00028">
    <property type="entry name" value="ZINC_FINGER_C2H2_1"/>
    <property type="match status" value="2"/>
</dbReference>
<evidence type="ECO:0000256" key="1">
    <source>
        <dbReference type="PROSITE-ProRule" id="PRU00042"/>
    </source>
</evidence>
<dbReference type="OrthoDB" id="6602337at2759"/>
<protein>
    <recommendedName>
        <fullName evidence="2">C2H2-type domain-containing protein</fullName>
    </recommendedName>
</protein>
<gene>
    <name evidence="3" type="ORF">AGLY_017438</name>
</gene>
<keyword evidence="1" id="KW-0863">Zinc-finger</keyword>
<dbReference type="PANTHER" id="PTHR31511">
    <property type="entry name" value="PROTEIN CBG23764"/>
    <property type="match status" value="1"/>
</dbReference>
<name>A0A6G0SVJ6_APHGL</name>
<feature type="domain" description="C2H2-type" evidence="2">
    <location>
        <begin position="2"/>
        <end position="29"/>
    </location>
</feature>
<keyword evidence="4" id="KW-1185">Reference proteome</keyword>
<dbReference type="Proteomes" id="UP000475862">
    <property type="component" value="Unassembled WGS sequence"/>
</dbReference>
<dbReference type="SMART" id="SM00355">
    <property type="entry name" value="ZnF_C2H2"/>
    <property type="match status" value="3"/>
</dbReference>
<dbReference type="InterPro" id="IPR044925">
    <property type="entry name" value="His-Me_finger_sf"/>
</dbReference>
<dbReference type="GO" id="GO:0008270">
    <property type="term" value="F:zinc ion binding"/>
    <property type="evidence" value="ECO:0007669"/>
    <property type="project" value="UniProtKB-KW"/>
</dbReference>
<keyword evidence="1" id="KW-0479">Metal-binding</keyword>
<dbReference type="InterPro" id="IPR007021">
    <property type="entry name" value="DUF659"/>
</dbReference>
<dbReference type="Pfam" id="PF04937">
    <property type="entry name" value="DUF659"/>
    <property type="match status" value="1"/>
</dbReference>
<dbReference type="InterPro" id="IPR004211">
    <property type="entry name" value="Endonuclease_7"/>
</dbReference>
<sequence length="1290" mass="147606">MFKCEKCPSGFNAKRNLSTHQKTHTGIRFPCTICPTTFKYKSDLNRHQKNLHGIINVPAHRQPTTHIPAGGLNILSDDDIQIASQITVPDIPAGGSNIFTLQPITENVLLPQTLRLLSKLKKRVYFLYSLPALSKFRLLQIEKSYVELLKSQTSKHPIKFNLKLEATYNIPNVDNSSENRSFKTSARPIFSETGVREIVEEGIIKLIVEQDEYSSKGCGYTLQCIDGMLLGDYQYTPMSGSSYIPLPDFIERKKAWAILAKHVTGSNKQRIEKYTTHEEKYNFSGLTFPTKLHQVNIFEKNYPNVTVNVYGLEKHFQPPQKFPKYEVFPLMVVDEEKTDHFDLLLITDDENSHFIYISNYFRLVRSQKTRHKARVIFFKRCFTSFEPLSINKYELNERIRFDEHKLICGTHKQILPRMPAPGSMLEFNAWKKTQRHPIVIYADFEALLKKSDEKCGSNTKVIQKNEAISYGFMVKANSDVPAELLEQFNIPTSPIIFRGDEDNKNVGEHFVKSIVEIAENIEKLLQTNIPITFTAEQQQAHILCKTCNLCKNGFSVGNHKVADHCHLSGKFRQTLCNTCNLKLQTPNFVPCFFHNLSNYDAHFIVTELGLDVKRIFVIPNSEEKFISFSKHVSNNFSIRFIDTLRFMASSLSTLLENLLTPGFKKFRETAKHFNAKDLSLVTRKVKVSLSSQLNNYVSEFGPEVFSTDGKILYCKICDIKCGSAKRFNVTQHLTTGKHMKLVAQREKNVNIKKAQQHFLTDTKKSCFNKDLCSAMLSANIPLNKLNNESFKSFLVKYTGKIIPAVTTLRKGYVDEIYDETLIKIRNAVIDKKIWVSIDETTDSLGRFVANVIIGTLETDTPGKTFLLNSEVLPKVNNSTIAKLFDDSMHILWPEGVRHNDVLLYLSDAAPYMVKSGNAIKIFYPKVIHVTCIVHGLHRIAEKIRGHYSKVDKIISNVKKIFLKAPSRVIIFKSTAPDLSLPPEPIITRWGTWVKAACYYCDHHETLKSIVNSLDKEEAISIKNAQKYFSDPSLAANLVFIKSNFGFIPDVMTNLEAKNIPLSDAIKLIEDVFFKLNLVPGTVGKMIQEKMNDVLEKNKGYQTLVQISKILSGEETSMVRISENLSLGDLAYFKYAPINSVDVERSFSIFKVLLADNRKSFQFENLKKHLIVQCNNQVEEVEIYGWLKQAGANPYTRESRFYSTLTESHIQEEDYEHAKTVWSHFECKTLGEYSDLYLKIDVLLLDDVFENFRDLCLTTYCLDPSFYYTAPGFSFHCMLKYTRVKLELLTE</sequence>
<dbReference type="SUPFAM" id="SSF57667">
    <property type="entry name" value="beta-beta-alpha zinc fingers"/>
    <property type="match status" value="1"/>
</dbReference>
<dbReference type="InterPro" id="IPR036236">
    <property type="entry name" value="Znf_C2H2_sf"/>
</dbReference>
<dbReference type="PANTHER" id="PTHR31511:SF12">
    <property type="entry name" value="RHO TERMINATION FACTOR N-TERMINAL DOMAIN-CONTAINING PROTEIN"/>
    <property type="match status" value="1"/>
</dbReference>
<dbReference type="Pfam" id="PF02945">
    <property type="entry name" value="Endonuclease_7"/>
    <property type="match status" value="1"/>
</dbReference>